<dbReference type="Gene3D" id="6.10.340.10">
    <property type="match status" value="1"/>
</dbReference>
<evidence type="ECO:0000313" key="3">
    <source>
        <dbReference type="EMBL" id="AJD53241.1"/>
    </source>
</evidence>
<dbReference type="CDD" id="cd06225">
    <property type="entry name" value="HAMP"/>
    <property type="match status" value="1"/>
</dbReference>
<dbReference type="Proteomes" id="UP000007127">
    <property type="component" value="Chromosome"/>
</dbReference>
<keyword evidence="1" id="KW-0472">Membrane</keyword>
<keyword evidence="1" id="KW-1133">Transmembrane helix</keyword>
<dbReference type="PANTHER" id="PTHR32089:SF112">
    <property type="entry name" value="LYSOZYME-LIKE PROTEIN-RELATED"/>
    <property type="match status" value="1"/>
</dbReference>
<dbReference type="EMBL" id="CP004388">
    <property type="protein sequence ID" value="AJD53241.1"/>
    <property type="molecule type" value="Genomic_DNA"/>
</dbReference>
<dbReference type="PROSITE" id="PS50885">
    <property type="entry name" value="HAMP"/>
    <property type="match status" value="1"/>
</dbReference>
<keyword evidence="1" id="KW-0812">Transmembrane</keyword>
<dbReference type="InterPro" id="IPR032255">
    <property type="entry name" value="HBM"/>
</dbReference>
<accession>A0AB72UGE4</accession>
<dbReference type="KEGG" id="txi:TH3_15685"/>
<evidence type="ECO:0000256" key="1">
    <source>
        <dbReference type="SAM" id="Phobius"/>
    </source>
</evidence>
<dbReference type="RefSeq" id="WP_007089720.1">
    <property type="nucleotide sequence ID" value="NZ_CP004388.1"/>
</dbReference>
<sequence length="354" mass="39270">MSFLSRMKLIYQISLIGLAALSIFAIVAMVLFVADYQRQTAETTAEEAVDDRLIVDGIAREFLNARRREKDFLLRLDEKYAADHAETVAIVQAGLKKLANDSALDPFDDEISSIETSFDNYASQFDKITDLQREIGLDEESGLLGSLRASVHNVEEALDQYKADKLTIIMLMMRRHEKDFLARIDPKYVARIDDRLAEFGPALTAADSIPAAEKQKIADLMKSYVTDFKALAAGILQREEELGKLSDYYAEAEPVLEQLSADIAAIAAAKKAEANAISQRSLITTVVMFVVGALALLVLSVLLSKAIVRAIAGLTTKMTRLAHNDFDVDINEVNRADEIGEMGRAVLVFREIRY</sequence>
<dbReference type="Pfam" id="PF00672">
    <property type="entry name" value="HAMP"/>
    <property type="match status" value="1"/>
</dbReference>
<reference evidence="3 4" key="1">
    <citation type="journal article" date="2012" name="J. Bacteriol.">
        <title>Genome sequence of Thalassospira xiamenensis type strain M-5.</title>
        <authorList>
            <person name="Lai Q."/>
            <person name="Shao Z."/>
        </authorList>
    </citation>
    <scope>NUCLEOTIDE SEQUENCE [LARGE SCALE GENOMIC DNA]</scope>
    <source>
        <strain evidence="3 4">M-5</strain>
    </source>
</reference>
<name>A0AB72UGE4_9PROT</name>
<evidence type="ECO:0000313" key="4">
    <source>
        <dbReference type="Proteomes" id="UP000007127"/>
    </source>
</evidence>
<evidence type="ECO:0000259" key="2">
    <source>
        <dbReference type="PROSITE" id="PS50885"/>
    </source>
</evidence>
<feature type="transmembrane region" description="Helical" evidence="1">
    <location>
        <begin position="286"/>
        <end position="308"/>
    </location>
</feature>
<dbReference type="AlphaFoldDB" id="A0AB72UGE4"/>
<dbReference type="GeneID" id="79942014"/>
<feature type="transmembrane region" description="Helical" evidence="1">
    <location>
        <begin position="9"/>
        <end position="34"/>
    </location>
</feature>
<gene>
    <name evidence="3" type="ORF">TH3_15685</name>
</gene>
<dbReference type="PANTHER" id="PTHR32089">
    <property type="entry name" value="METHYL-ACCEPTING CHEMOTAXIS PROTEIN MCPB"/>
    <property type="match status" value="1"/>
</dbReference>
<dbReference type="InterPro" id="IPR003660">
    <property type="entry name" value="HAMP_dom"/>
</dbReference>
<dbReference type="SMART" id="SM01358">
    <property type="entry name" value="HBM"/>
    <property type="match status" value="1"/>
</dbReference>
<proteinExistence type="predicted"/>
<organism evidence="3 4">
    <name type="scientific">Thalassospira xiamenensis M-5 = DSM 17429</name>
    <dbReference type="NCBI Taxonomy" id="1123366"/>
    <lineage>
        <taxon>Bacteria</taxon>
        <taxon>Pseudomonadati</taxon>
        <taxon>Pseudomonadota</taxon>
        <taxon>Alphaproteobacteria</taxon>
        <taxon>Rhodospirillales</taxon>
        <taxon>Thalassospiraceae</taxon>
        <taxon>Thalassospira</taxon>
    </lineage>
</organism>
<dbReference type="SUPFAM" id="SSF158472">
    <property type="entry name" value="HAMP domain-like"/>
    <property type="match status" value="1"/>
</dbReference>
<dbReference type="GO" id="GO:0007165">
    <property type="term" value="P:signal transduction"/>
    <property type="evidence" value="ECO:0007669"/>
    <property type="project" value="InterPro"/>
</dbReference>
<protein>
    <submittedName>
        <fullName evidence="3">HAMP domain-containing protein</fullName>
    </submittedName>
</protein>
<feature type="domain" description="HAMP" evidence="2">
    <location>
        <begin position="305"/>
        <end position="351"/>
    </location>
</feature>
<dbReference type="GO" id="GO:0016020">
    <property type="term" value="C:membrane"/>
    <property type="evidence" value="ECO:0007669"/>
    <property type="project" value="InterPro"/>
</dbReference>